<name>A0A6J5QLM7_9CAUD</name>
<protein>
    <submittedName>
        <fullName evidence="1">Uncharacterized protein</fullName>
    </submittedName>
</protein>
<dbReference type="EMBL" id="LR797061">
    <property type="protein sequence ID" value="CAB4184662.1"/>
    <property type="molecule type" value="Genomic_DNA"/>
</dbReference>
<evidence type="ECO:0000313" key="1">
    <source>
        <dbReference type="EMBL" id="CAB4184662.1"/>
    </source>
</evidence>
<organism evidence="1">
    <name type="scientific">uncultured Caudovirales phage</name>
    <dbReference type="NCBI Taxonomy" id="2100421"/>
    <lineage>
        <taxon>Viruses</taxon>
        <taxon>Duplodnaviria</taxon>
        <taxon>Heunggongvirae</taxon>
        <taxon>Uroviricota</taxon>
        <taxon>Caudoviricetes</taxon>
        <taxon>Peduoviridae</taxon>
        <taxon>Maltschvirus</taxon>
        <taxon>Maltschvirus maltsch</taxon>
    </lineage>
</organism>
<sequence length="150" mass="16272">MQSHPDAIGAAYVADLEGYHRANGQRKAVKAAQKWHKARGKKPCKCGNCKICKQRERRLRPVPAPTIAENATVRQPLSTAPDIAFLDRLIAGNWGDVPRTLLPDQVAQAVEAGMLPPEPSFEIQWAAERSPGSLAGVIAKWVESRATANG</sequence>
<accession>A0A6J5QLM7</accession>
<reference evidence="1" key="1">
    <citation type="submission" date="2020-05" db="EMBL/GenBank/DDBJ databases">
        <authorList>
            <person name="Chiriac C."/>
            <person name="Salcher M."/>
            <person name="Ghai R."/>
            <person name="Kavagutti S V."/>
        </authorList>
    </citation>
    <scope>NUCLEOTIDE SEQUENCE</scope>
</reference>
<gene>
    <name evidence="1" type="ORF">UFOVP1122_21</name>
</gene>
<proteinExistence type="predicted"/>